<evidence type="ECO:0000313" key="1">
    <source>
        <dbReference type="EMBL" id="SEK96548.1"/>
    </source>
</evidence>
<proteinExistence type="predicted"/>
<organism evidence="1 2">
    <name type="scientific">Stigmatella aurantiaca</name>
    <dbReference type="NCBI Taxonomy" id="41"/>
    <lineage>
        <taxon>Bacteria</taxon>
        <taxon>Pseudomonadati</taxon>
        <taxon>Myxococcota</taxon>
        <taxon>Myxococcia</taxon>
        <taxon>Myxococcales</taxon>
        <taxon>Cystobacterineae</taxon>
        <taxon>Archangiaceae</taxon>
        <taxon>Stigmatella</taxon>
    </lineage>
</organism>
<protein>
    <recommendedName>
        <fullName evidence="3">Knr4/Smi1-like domain-containing protein</fullName>
    </recommendedName>
</protein>
<dbReference type="EMBL" id="FOAP01000003">
    <property type="protein sequence ID" value="SEK96548.1"/>
    <property type="molecule type" value="Genomic_DNA"/>
</dbReference>
<dbReference type="AlphaFoldDB" id="A0A1H7LCE9"/>
<evidence type="ECO:0008006" key="3">
    <source>
        <dbReference type="Google" id="ProtNLM"/>
    </source>
</evidence>
<dbReference type="SUPFAM" id="SSF160631">
    <property type="entry name" value="SMI1/KNR4-like"/>
    <property type="match status" value="1"/>
</dbReference>
<reference evidence="2" key="1">
    <citation type="submission" date="2016-10" db="EMBL/GenBank/DDBJ databases">
        <authorList>
            <person name="Varghese N."/>
            <person name="Submissions S."/>
        </authorList>
    </citation>
    <scope>NUCLEOTIDE SEQUENCE [LARGE SCALE GENOMIC DNA]</scope>
    <source>
        <strain evidence="2">DSM 17044</strain>
    </source>
</reference>
<dbReference type="Proteomes" id="UP000182719">
    <property type="component" value="Unassembled WGS sequence"/>
</dbReference>
<sequence length="246" mass="27443">MKELIELISQYDPSYPQNLRGVSSEELLELEQLVGRPLPGRLKAFLRSMGKAPGNVLAPGCWPRAERIRHFYQGERRHRLSPRYIFIATSAQPQGREYFYDCGLLAEAEDCPIVQARQGMGGAPGEAFAPAFPSLRDMLFWVAFQTKRMEALPFRVFLRPSDRNAGYGAAETAAMILEDLEELMPRLGFRRLPSTSAQNPLFERGDAALAAHGSAAPQDLSVVLAAAQVRERARLWDLIANTTLLI</sequence>
<evidence type="ECO:0000313" key="2">
    <source>
        <dbReference type="Proteomes" id="UP000182719"/>
    </source>
</evidence>
<keyword evidence="2" id="KW-1185">Reference proteome</keyword>
<dbReference type="RefSeq" id="WP_075005798.1">
    <property type="nucleotide sequence ID" value="NZ_FOAP01000003.1"/>
</dbReference>
<gene>
    <name evidence="1" type="ORF">SAMN05444354_103194</name>
</gene>
<dbReference type="OrthoDB" id="5385717at2"/>
<name>A0A1H7LCE9_STIAU</name>
<accession>A0A1H7LCE9</accession>
<dbReference type="InterPro" id="IPR037883">
    <property type="entry name" value="Knr4/Smi1-like_sf"/>
</dbReference>